<evidence type="ECO:0000256" key="1">
    <source>
        <dbReference type="SAM" id="MobiDB-lite"/>
    </source>
</evidence>
<organism evidence="2 3">
    <name type="scientific">Phytomonospora endophytica</name>
    <dbReference type="NCBI Taxonomy" id="714109"/>
    <lineage>
        <taxon>Bacteria</taxon>
        <taxon>Bacillati</taxon>
        <taxon>Actinomycetota</taxon>
        <taxon>Actinomycetes</taxon>
        <taxon>Micromonosporales</taxon>
        <taxon>Micromonosporaceae</taxon>
        <taxon>Phytomonospora</taxon>
    </lineage>
</organism>
<accession>A0A841FFG4</accession>
<reference evidence="2 3" key="1">
    <citation type="submission" date="2020-08" db="EMBL/GenBank/DDBJ databases">
        <title>Genomic Encyclopedia of Type Strains, Phase IV (KMG-IV): sequencing the most valuable type-strain genomes for metagenomic binning, comparative biology and taxonomic classification.</title>
        <authorList>
            <person name="Goeker M."/>
        </authorList>
    </citation>
    <scope>NUCLEOTIDE SEQUENCE [LARGE SCALE GENOMIC DNA]</scope>
    <source>
        <strain evidence="2 3">YIM 65646</strain>
    </source>
</reference>
<dbReference type="AlphaFoldDB" id="A0A841FFG4"/>
<dbReference type="EMBL" id="JACHGT010000003">
    <property type="protein sequence ID" value="MBB6033743.1"/>
    <property type="molecule type" value="Genomic_DNA"/>
</dbReference>
<evidence type="ECO:0000313" key="3">
    <source>
        <dbReference type="Proteomes" id="UP000548476"/>
    </source>
</evidence>
<protein>
    <submittedName>
        <fullName evidence="2">Uncharacterized protein</fullName>
    </submittedName>
</protein>
<comment type="caution">
    <text evidence="2">The sequence shown here is derived from an EMBL/GenBank/DDBJ whole genome shotgun (WGS) entry which is preliminary data.</text>
</comment>
<dbReference type="Proteomes" id="UP000548476">
    <property type="component" value="Unassembled WGS sequence"/>
</dbReference>
<keyword evidence="3" id="KW-1185">Reference proteome</keyword>
<proteinExistence type="predicted"/>
<feature type="region of interest" description="Disordered" evidence="1">
    <location>
        <begin position="1"/>
        <end position="24"/>
    </location>
</feature>
<name>A0A841FFG4_9ACTN</name>
<gene>
    <name evidence="2" type="ORF">HNR73_001593</name>
</gene>
<sequence>MTHSLPAGLDDDVTQTRAGHGPKTLITDAHESLGQAVTVVSGGT</sequence>
<evidence type="ECO:0000313" key="2">
    <source>
        <dbReference type="EMBL" id="MBB6033743.1"/>
    </source>
</evidence>